<organism evidence="3 4">
    <name type="scientific">Dovyalis caffra</name>
    <dbReference type="NCBI Taxonomy" id="77055"/>
    <lineage>
        <taxon>Eukaryota</taxon>
        <taxon>Viridiplantae</taxon>
        <taxon>Streptophyta</taxon>
        <taxon>Embryophyta</taxon>
        <taxon>Tracheophyta</taxon>
        <taxon>Spermatophyta</taxon>
        <taxon>Magnoliopsida</taxon>
        <taxon>eudicotyledons</taxon>
        <taxon>Gunneridae</taxon>
        <taxon>Pentapetalae</taxon>
        <taxon>rosids</taxon>
        <taxon>fabids</taxon>
        <taxon>Malpighiales</taxon>
        <taxon>Salicaceae</taxon>
        <taxon>Flacourtieae</taxon>
        <taxon>Dovyalis</taxon>
    </lineage>
</organism>
<comment type="caution">
    <text evidence="3">The sequence shown here is derived from an EMBL/GenBank/DDBJ whole genome shotgun (WGS) entry which is preliminary data.</text>
</comment>
<reference evidence="3 4" key="1">
    <citation type="submission" date="2024-01" db="EMBL/GenBank/DDBJ databases">
        <authorList>
            <person name="Waweru B."/>
        </authorList>
    </citation>
    <scope>NUCLEOTIDE SEQUENCE [LARGE SCALE GENOMIC DNA]</scope>
</reference>
<dbReference type="InterPro" id="IPR019183">
    <property type="entry name" value="NAA25_NatB_aux_su"/>
</dbReference>
<protein>
    <recommendedName>
        <fullName evidence="5">Phagocyte signaling-impaired protein</fullName>
    </recommendedName>
</protein>
<dbReference type="EMBL" id="CAWUPB010001191">
    <property type="protein sequence ID" value="CAK7351925.1"/>
    <property type="molecule type" value="Genomic_DNA"/>
</dbReference>
<dbReference type="AlphaFoldDB" id="A0AAV1SLP3"/>
<dbReference type="InterPro" id="IPR019734">
    <property type="entry name" value="TPR_rpt"/>
</dbReference>
<dbReference type="PROSITE" id="PS50005">
    <property type="entry name" value="TPR"/>
    <property type="match status" value="1"/>
</dbReference>
<dbReference type="InterPro" id="IPR011990">
    <property type="entry name" value="TPR-like_helical_dom_sf"/>
</dbReference>
<evidence type="ECO:0000256" key="1">
    <source>
        <dbReference type="ARBA" id="ARBA00006298"/>
    </source>
</evidence>
<dbReference type="SMART" id="SM00028">
    <property type="entry name" value="TPR"/>
    <property type="match status" value="2"/>
</dbReference>
<dbReference type="PANTHER" id="PTHR22767">
    <property type="entry name" value="N-TERMINAL ACETYLTRANSFERASE-RELATED"/>
    <property type="match status" value="1"/>
</dbReference>
<evidence type="ECO:0000313" key="4">
    <source>
        <dbReference type="Proteomes" id="UP001314170"/>
    </source>
</evidence>
<keyword evidence="2" id="KW-0802">TPR repeat</keyword>
<comment type="similarity">
    <text evidence="1">Belongs to the MDM20/NAA25 family.</text>
</comment>
<dbReference type="SUPFAM" id="SSF48452">
    <property type="entry name" value="TPR-like"/>
    <property type="match status" value="1"/>
</dbReference>
<dbReference type="Proteomes" id="UP001314170">
    <property type="component" value="Unassembled WGS sequence"/>
</dbReference>
<dbReference type="PANTHER" id="PTHR22767:SF3">
    <property type="entry name" value="N-ALPHA-ACETYLTRANSFERASE 25, NATB AUXILIARY SUBUNIT"/>
    <property type="match status" value="1"/>
</dbReference>
<evidence type="ECO:0000313" key="3">
    <source>
        <dbReference type="EMBL" id="CAK7351925.1"/>
    </source>
</evidence>
<dbReference type="Gene3D" id="1.25.40.1040">
    <property type="match status" value="1"/>
</dbReference>
<proteinExistence type="inferred from homology"/>
<keyword evidence="4" id="KW-1185">Reference proteome</keyword>
<sequence>MASKFGLAGGIPERRVRPIWDAIDSRQFKNALKHSTTLLAKHPNSPYALALKALILERMGKSDEALSVCLNAKELLYKNDSLLMDDLTLSTLQIVFQRLDHLDLATGCYEYACSKFPSNLELMMGLFNCYVREYSFVKQQQICGTTRLIFSNYGVIFWQTAIKMYKLVGEERFLLWAVCSIQLQVFCGNGGEKLSMLAEGLLKKHVASHSLHEPEALIVYVSILEQQAKYSDALEILSGKLGSLLMIEVDKLRIQGRLLARLGDYASGADIYRKILELCPDDWECFLHYLGCLLEDDSSWSNGANNDPINPPKLVDCKVSQLADEVFDSRISVASAFVKKLLADTSNDCIRCLYLATLEIERRKSLHGKDNADDIVEALMQFFLKFGPLASFASDVEAFMQVLTPDKKTEFLAKLMKTLDSPATVPTKMLGQSITVFKIQELTGNMYKLPVPELESCCVQMVEMYCKSLPLSKDLDSQESMHGEELLSMVCNVLVQLFWRTRNLGYFLEAIMVLEFGLTIRRYIWQYKILLLHLYSHLGAISLAYEWYKSLDVKNILMETVSHHILPQMSVSPLWGDLNNLLKDYLRFMDDHFRESADLTFLAYRHRNYSKVIEFVQFKEQLQRSSQYLVARVETPILQLKQKADNIEEEERVLESLNGGIHFVELSNEIGSKTLTFNEDFQSRPWWTPTSEKNYLLGPFEGVSYCPKENLTKEREGNVRRVIERKSLLPRIIYLSIHSASASLKENVEENGSISMSKISSEFKFLLEQHAKMLGFSLSDAVEVVMGVSSGVKSFEAFGSDKIDWINFAVFLNAWNLNSHEPLQPNGDQFGGGIWHVVDTLLVKYISEKIKSRESLFCSPRVDLPILVQLVTEPLAWHGLVIQSCVRSSLPSGKKKKKGGPMDQHTSLVFNDIRDSIQSLYYIVEEVAKWIRGQIDRPEDESLEIILSSLRKKEQDEGPGRVFHILESLIPSINEAEVGDRISKELKSWSPLDVARKIVTGDSSLLSQFLKICESKIKLFQALKQQAAQI</sequence>
<accession>A0AAV1SLP3</accession>
<evidence type="ECO:0008006" key="5">
    <source>
        <dbReference type="Google" id="ProtNLM"/>
    </source>
</evidence>
<gene>
    <name evidence="3" type="ORF">DCAF_LOCUS24061</name>
</gene>
<name>A0AAV1SLP3_9ROSI</name>
<evidence type="ECO:0000256" key="2">
    <source>
        <dbReference type="PROSITE-ProRule" id="PRU00339"/>
    </source>
</evidence>
<feature type="repeat" description="TPR" evidence="2">
    <location>
        <begin position="249"/>
        <end position="282"/>
    </location>
</feature>
<dbReference type="FunFam" id="1.25.40.1040:FF:000007">
    <property type="entry name" value="N-alpha-acetyltransferase 25, NatB auxiliary subunit"/>
    <property type="match status" value="1"/>
</dbReference>
<dbReference type="Pfam" id="PF09797">
    <property type="entry name" value="NatB_MDM20"/>
    <property type="match status" value="1"/>
</dbReference>
<dbReference type="GO" id="GO:0031416">
    <property type="term" value="C:NatB complex"/>
    <property type="evidence" value="ECO:0007669"/>
    <property type="project" value="TreeGrafter"/>
</dbReference>